<protein>
    <submittedName>
        <fullName evidence="12">E3 ubiquitin-protein ligase HECTD3</fullName>
    </submittedName>
</protein>
<dbReference type="OrthoDB" id="70521at2759"/>
<sequence>MGNAESGSRSATPLGGTGADPFDALPSADMDAHYLRACMDEMFDKDLVRKNFVSSVNAASLIDDRDAALNSPSSPTSASVEEAEAIADAVACLAYPYDAAARSITVQRLTKGLTENCREEDPFTTTVDQRIHFLRCMHAAMMRAWPRRAALKGKHRQSDALSGTDRKTALLRKVLLNMHEHDDHEDTSPDDNHLMLPGDGLNTTHEELSEAEMRRRRRRRRRRRLAQNSIDNAPRDRQNQESFGAPDLAAEATSFGLSHPVRLGLSLFFTLLDCIQQDEACTVDQYVQLVREILPIAQSLGPELLGHEIPAIREPSRDDVQHAGGLAGQGLGYNGTGPGSEGPAEKMNELPPVGVLNEISEFLYRAGTSRKLVGLGSRNLLEEELLLGGARTGTLGSARPSSASKSRSMELARGDRKIGTDEDSRYGHDLHDVDAQRYHELALSAEERAQAIESLFTLALGRAKLVDFLLCLKVLLEDAVADAAASSSSLPSAASLSVETARKLGKKDAMTPSTSPTEGLAVFPTATATGGLAASPDRGERSPDHLPAERMQKRGWRTVEDLMLGVDAQEAEVKSGVSPLTASLPAEGILADASSFAPTRAASVSGVGASAAVTPGMGPSATSASSTDITSMEGSQTIVPLSEQEQREMTGAAVGGTKPRIAARPGTGEKTGGAPPSNNNFEHDHIKSATTNHSSSSSNTTSNNVYNNHRNNNYYNNNNNNNNNNEVEEQRSPRERRIREQARRSSSQKVQPGSLRALDLWSKLMQLSEVDTRELFKAHMLGAKAEEVEVWSFGQNSYGELAHGDTITRKAPKEAGVLNGKDVVQVAAGNEHTIVLTRSGKVYAVGYNDNGQCGQGNTGRVAHLSNIEFLNNKNVAQVHAYNGCEHTLCVTQEGALYSFGYNYRGQLGHGNTTSISIPQLVPGFGIPGRRVRYVSCSYYHSVVATDSGEVFSFGRNDFGQLGHGDTLDRKEPARIDALSTGEHVVSVACGQYHTIVALSSGSVYASGKNDYGQLGLKLPEPHRRMTIVRAFGSKAMDRESDDCIKELRCGYYHTIALSTTGKLWAFGRNDYGQLGIGSTAQKVFGPREVEDLDGSTTRVVRIAAGCYHSVAVDHNNVMYVFGRNNHGQLGCGDSPERPSPLPLKSFAGSRIADVAAGFYHTIVLVGGQDADEKEHLDQDESFLFTPEQHELRDFVMQEREALAVRRKLLSPLELAFHTLYNLDRMGSYHARRQESVQRWRGQRAYPALDPLAELDENPASRATDRRNLAVPSTLSLGGHASAAANTRPASNATGTQTLLPPGDLPFCIDSDPRTLVLLVYLARLCTSQADALHSEPGCERWTYMALALLRLTRNNLAQLLWSGAGPRLQHEMQNLESEPSSLVRALDEVHRFALDTIENPPRLKSRHDTEMAQAIASEVLMTGLELFYPTQELQVQLLASLMAENDETDEREEECKSESENETREEKDLEREQEKSLSRGGAPELRKQLAARSRAVAQQQQHQQHQEQHDILPFETRISPRSPLFKFQRTSSPAVFSRGLKRYLLEPLLRRLADDELVSAMIPYQAILFSSEAETSASRPGRARSLSKHNEDDSSVALLSSLLSSLVRQIGAETGRAISAGLRNPANTNGFLQLLLALQKHLLSWAANSSHPTESSVEGLPRTGQYLDDLLDKFAAAVPGLGSSVSSSSLMSSSSGVSRESTLDTNSPESAVADAQPPQQQQQQQQLHDQHETNSDDTGGSFAWNLETSNSTAWDCLLRYAELVLRQSNDELAAVVTPENLDALAQKSVVARVLPSLIMALSLFADRTYFARRLLPRVIDTLRVVDQTAQKSPPLLAADQEYRLASERFGGSKIKSKKKRVEEALALASLPWLLQLEKALASLGGKLAATLVGGHVEGEARQLEQIPGPDEIRESYVVWRDATLFKGGLDARIISRVSPKSSILPMLHMAANGASGVHWVDREKNRPPSASVHRKSGSSSAHKFGSDWFKMFSFGEQLRFVQRIQRGTEPIVDAIRAAHAKANFAYNVTLIQGRGNGGADASALEKVEACIFAAVLKHTGALLDAILYAHNHDAPAAAAPPPPRVLDCWRAAADVRMHLVRLRSQFMASASDDAQASDDNNLFHAFCAGYLKRAQFLLLFGGASAAKTARAGAVRTENPHWKTLRAAVWTAIRWKRLTREGIQCKEALSSTASDNGMVHLVIRFIKCPTDLTVAADPSAPPTSPTKKPASPSKRRKQLMQQQYFDLGALFWMIINNCRRAYLRTCGLDSFRRLLATPELVSPRTDVLRHLAPSLRLPGDLASMLICGKDRVGTSGAGSSQGQNGDSNGAGAASSADSAHTSSRNGKVPASGNDAVASTASGLSAAGPAASSAVQASFVQLYTDLAHALRSALREDGKACAQERLLLLDAWATSLGPIDADLLCSTGLLETLQNALQMDREMDRKGEEDKQSLSQHQGRSSNGNAGGKAALDSEKRRKKQIGRAAWTLFRLLLAQIGDESDSDGRLASLLDVLYAEMQASLEMMLPTQSHTEAVSGTDAGTEEKHGGSGSGGGSGGGNGGAGGSNASSSKHSYELVKAPTRVNSVGGGLVLAPPSAAADSKRGQSAASNELYDEDDREEFSLSFWVFPERQASGLDRVLVMRGNASVQAPILTIRDLDSRLELWSSIDDDETERVVSKDAIPLNAWTHVAIVMDQGKLRLFINGDLDGQQQSSSPHVLSAEQSAQLPICVGKPNLDRMLSGFEGYVAQLKYRTRALSPIHVHVMFDQGPPQHLRVLDRHCFQLVVLQQTLTESAIGRKSLAMPRWLRIHARLIRYGTPRVQQAVLRLWRVLFPSTHPSEVAPHVLAPLIRAKDGLSYTGEDFIDYLLAQIGVGVWHSKESPTPPLSASSTVGVESKEQAEPTTPALEERDDDESKTARTEAKDEVTKKNTSSTMPTVSSTAAAADSNKDAKHKHKKLSLECDTSVGRWRRRDVEVKPSALSGSSSHHSFALASELVMLVRLLSANEEWSSMLSARMQDAMSDISTHLFSPKRHKNGENRPVEFESSSVHALRSVGTLAVLGGHNESLRVGGRVAMTHADITATVVGWDEATSKSALVVMTPKRSGIDPMLEDEDAHESTEDPKQAQQQQQLIHAQQQLMQQRESAPPADKRSMKAVRMNSEELIPIPEFGSPFANLSPRRRVKVDGSSQDLLQTLDCNFEELFERTADHGENIAVSLLKLAVRNLKEKRFVTMEGMEIRAEELRKRLHTLRHAQHASEPSTSIAMSVPSSEHEEHPASSTPKIGGVFGTRVEAESATFQGHGDNVDDEVAVLMYSEDEDDEADDGEMEDGLNDSQGLHALRASLRGPAPDLDGDDMGLTSSSEEDDDDDDDDEEEDDEDDEENDEEDGNGAAGHRRANANGNANANDGSPGGLHGEGAAGEPPSSSNDPPSYLVDELVAMGFPEEWCVVALRIQGYDLIAASTWIVDNLDMLSSTPLSELIPPSLMESKTYDEDDVQAVHSTEQGGHLATNSRLSLDEMPIVEPIEEKVVQAAQAMAPKADEERRRRRRRLQRAKASLRRIDEPFQQLEVAFGDDVFEDDHFRTDACASYGYGYKCGALGLYNGVHAEGTKQDAAREAFRSEIALLNFGDLEKLCAELEEELSILYAPDVQFDKVFLSEEINFAKFLRLVLFRGPQLMPALLDHLLETNLPGLVPITPPRAGSAAELEMLHPRLGGSAEDLFPADVGSMDPHATKDPHHQQQEDRKGRKALNSAAAAAGSILRLMMDALKPSLVQLLRKDHNGKLGNTLTDFVLRDLETAARSEEHVEQLWGMRELSCSDFQLARAPCVEFDTWVLGILQNEGVEATLSENAFKSYAKLLGAPNLPLKSLALKSLVKVLRKTPELCRELPYQRLFAVSQKRSNLEAQGQRVFYSKFLSAAVEVLGLMRQVLPGTRLSLANVETFELGERAYRGDLAEHACAGPESLADTPCASCLETSCAAKCADCDAILCEPCAQRHEVSHELILSPCCREVAGESKPSQENDQPESSGVRSFVVTSTDCECIEVAWHVDPGFDSEIVLQANEKVFCVTEMNGCSFRFTGLRAGSTYQVALYVLTKSGERSKVASHKARTKDRLAFEFDPYNCGPNICITDKGLCARFAATESWSTVLATRGYSSGVHSWQVRIDESDSPYLFVGVASRKACLQTFLGGDEHGWGYIGDRALYHKRNRLSIYGDRFGQGDVLSVTLDMDAGTLAFARNGKDLGVALDGLTGVLYPAFAFYSGSQVISLVKKSLYRRDVTTDPAVPTTVFTDDILTAVGTVDRFLSGDYAADAVLEGAAWESHQDWAAQKWTRVWTRLGKDLRLKRPGRLQKVQTHLGTGTVVGLGLEDDAQLWVTYDEAQSAGAWPISLDDDRLTVLSEEEIQSPIANVAMSKEAFSSSLHAFEAATAIQVDRDLVAELGAYCERKGCSPFEIGPDTFATDVLAGLQLRSRARVSLEQAAARFALLKALNERFEVILPWFAAQMQADPRAVILIEGDLAGHTSAASAGLEGPNWALASLPQKLSYFRGLIFWHVKKQLLERLLERSATVPKRAEDDYEYPEELPQLMLNRPKAAFSRTLPDPESRLSFSLFGQAFDELHFLEPRILRIAYSHPMDEGQARTFKVKFEGEGVDDYGGPYREVFSQWSGELTATTLSPDGAAEEGHPDQDLGEGGGLGNGTESGTGGGDDDAEDKKDNQQMQCVLPILHPCPNRQHGVGANREKYVLRPDPSQGADPSAMARGKKDSGAHLLLEMINFSGQLFGIAMRTRALLNVDLANLVWKPLVGESVVLEDLRDVDHSTVALVEQLRTADPAYLEAMCEELRWNTSLSDGSRVELVPGGHHLRVNPADCEDYIRALLHARLREAQQSTAALRDGLASVVPRAALSLLTPEELERKICGAPELDVDLLQSCTEYDDDLCESDPHIQSFWRVLRNFPNKQRQMFLRFVWARSRLPATKHDFPQHLKIQAPVAEGPRENPDMWLPKAHTCFFALSLPKYSTDEIMEEKLRYAITNTTEMDADFNINQSENQHWQAPDSADAAGRASPVLRIQTSE</sequence>
<dbReference type="InterPro" id="IPR000569">
    <property type="entry name" value="HECT_dom"/>
</dbReference>
<dbReference type="PROSITE" id="PS50030">
    <property type="entry name" value="UBA"/>
    <property type="match status" value="1"/>
</dbReference>
<dbReference type="InterPro" id="IPR013320">
    <property type="entry name" value="ConA-like_dom_sf"/>
</dbReference>
<dbReference type="Proteomes" id="UP000241890">
    <property type="component" value="Unassembled WGS sequence"/>
</dbReference>
<dbReference type="Pfam" id="PF00627">
    <property type="entry name" value="UBA"/>
    <property type="match status" value="1"/>
</dbReference>
<dbReference type="PANTHER" id="PTHR45982:SF11">
    <property type="entry name" value="E3 UBIQUITIN-PROTEIN LIGASE HERC1 ISOFORM X1-RELATED"/>
    <property type="match status" value="1"/>
</dbReference>
<feature type="region of interest" description="Disordered" evidence="8">
    <location>
        <begin position="5049"/>
        <end position="5073"/>
    </location>
</feature>
<dbReference type="Gene3D" id="1.10.8.10">
    <property type="entry name" value="DNA helicase RuvA subunit, C-terminal domain"/>
    <property type="match status" value="1"/>
</dbReference>
<evidence type="ECO:0000256" key="5">
    <source>
        <dbReference type="ARBA" id="ARBA00023157"/>
    </source>
</evidence>
<feature type="region of interest" description="Disordered" evidence="8">
    <location>
        <begin position="2313"/>
        <end position="2355"/>
    </location>
</feature>
<evidence type="ECO:0000313" key="13">
    <source>
        <dbReference type="Proteomes" id="UP000241890"/>
    </source>
</evidence>
<dbReference type="SUPFAM" id="SSF56204">
    <property type="entry name" value="Hect, E3 ligase catalytic domain"/>
    <property type="match status" value="1"/>
</dbReference>
<dbReference type="InterPro" id="IPR051553">
    <property type="entry name" value="Ran_GTPase-activating"/>
</dbReference>
<feature type="region of interest" description="Disordered" evidence="8">
    <location>
        <begin position="3104"/>
        <end position="3151"/>
    </location>
</feature>
<dbReference type="SMART" id="SM00449">
    <property type="entry name" value="SPRY"/>
    <property type="match status" value="1"/>
</dbReference>
<evidence type="ECO:0000256" key="3">
    <source>
        <dbReference type="ARBA" id="ARBA00022737"/>
    </source>
</evidence>
<accession>A0A2R5GCX2</accession>
<dbReference type="CDD" id="cd14306">
    <property type="entry name" value="UBA_VP13D"/>
    <property type="match status" value="1"/>
</dbReference>
<name>A0A2R5GCX2_9STRA</name>
<feature type="compositionally biased region" description="Low complexity" evidence="8">
    <location>
        <begin position="690"/>
        <end position="725"/>
    </location>
</feature>
<feature type="domain" description="HECT" evidence="11">
    <location>
        <begin position="4632"/>
        <end position="5044"/>
    </location>
</feature>
<dbReference type="CDD" id="cd19757">
    <property type="entry name" value="Bbox1"/>
    <property type="match status" value="1"/>
</dbReference>
<feature type="compositionally biased region" description="Polar residues" evidence="8">
    <location>
        <begin position="2927"/>
        <end position="2940"/>
    </location>
</feature>
<dbReference type="PROSITE" id="PS50188">
    <property type="entry name" value="B302_SPRY"/>
    <property type="match status" value="1"/>
</dbReference>
<feature type="compositionally biased region" description="Acidic residues" evidence="8">
    <location>
        <begin position="3361"/>
        <end position="3387"/>
    </location>
</feature>
<feature type="repeat" description="RCC1" evidence="7">
    <location>
        <begin position="1001"/>
        <end position="1060"/>
    </location>
</feature>
<feature type="compositionally biased region" description="Low complexity" evidence="8">
    <location>
        <begin position="2313"/>
        <end position="2342"/>
    </location>
</feature>
<feature type="region of interest" description="Disordered" evidence="8">
    <location>
        <begin position="528"/>
        <end position="551"/>
    </location>
</feature>
<feature type="region of interest" description="Disordered" evidence="8">
    <location>
        <begin position="2593"/>
        <end position="2612"/>
    </location>
</feature>
<feature type="region of interest" description="Disordered" evidence="8">
    <location>
        <begin position="319"/>
        <end position="349"/>
    </location>
</feature>
<feature type="compositionally biased region" description="Basic and acidic residues" evidence="8">
    <location>
        <begin position="2441"/>
        <end position="2450"/>
    </location>
</feature>
<dbReference type="EMBL" id="BEYU01000040">
    <property type="protein sequence ID" value="GBG28169.1"/>
    <property type="molecule type" value="Genomic_DNA"/>
</dbReference>
<feature type="repeat" description="RCC1" evidence="7">
    <location>
        <begin position="1116"/>
        <end position="1167"/>
    </location>
</feature>
<evidence type="ECO:0000256" key="2">
    <source>
        <dbReference type="ARBA" id="ARBA00022729"/>
    </source>
</evidence>
<evidence type="ECO:0000313" key="12">
    <source>
        <dbReference type="EMBL" id="GBG28169.1"/>
    </source>
</evidence>
<dbReference type="SUPFAM" id="SSF49899">
    <property type="entry name" value="Concanavalin A-like lectins/glucanases"/>
    <property type="match status" value="2"/>
</dbReference>
<feature type="compositionally biased region" description="Gly residues" evidence="8">
    <location>
        <begin position="3408"/>
        <end position="3417"/>
    </location>
</feature>
<feature type="region of interest" description="Disordered" evidence="8">
    <location>
        <begin position="3250"/>
        <end position="3284"/>
    </location>
</feature>
<evidence type="ECO:0000256" key="7">
    <source>
        <dbReference type="PROSITE-ProRule" id="PRU00235"/>
    </source>
</evidence>
<evidence type="ECO:0000256" key="4">
    <source>
        <dbReference type="ARBA" id="ARBA00022786"/>
    </source>
</evidence>
<keyword evidence="5" id="KW-1015">Disulfide bond</keyword>
<feature type="region of interest" description="Disordered" evidence="8">
    <location>
        <begin position="2441"/>
        <end position="2475"/>
    </location>
</feature>
<dbReference type="PROSITE" id="PS50012">
    <property type="entry name" value="RCC1_3"/>
    <property type="match status" value="7"/>
</dbReference>
<feature type="compositionally biased region" description="Gly residues" evidence="8">
    <location>
        <begin position="4690"/>
        <end position="4705"/>
    </location>
</feature>
<feature type="compositionally biased region" description="Low complexity" evidence="8">
    <location>
        <begin position="3397"/>
        <end position="3407"/>
    </location>
</feature>
<feature type="compositionally biased region" description="Gly residues" evidence="8">
    <location>
        <begin position="325"/>
        <end position="340"/>
    </location>
</feature>
<feature type="compositionally biased region" description="Basic and acidic residues" evidence="8">
    <location>
        <begin position="2911"/>
        <end position="2926"/>
    </location>
</feature>
<dbReference type="GO" id="GO:0005085">
    <property type="term" value="F:guanyl-nucleotide exchange factor activity"/>
    <property type="evidence" value="ECO:0007669"/>
    <property type="project" value="TreeGrafter"/>
</dbReference>
<evidence type="ECO:0000259" key="11">
    <source>
        <dbReference type="PROSITE" id="PS50237"/>
    </source>
</evidence>
<feature type="domain" description="B30.2/SPRY" evidence="10">
    <location>
        <begin position="4096"/>
        <end position="4275"/>
    </location>
</feature>
<dbReference type="Pfam" id="PF00632">
    <property type="entry name" value="HECT"/>
    <property type="match status" value="1"/>
</dbReference>
<dbReference type="PROSITE" id="PS50237">
    <property type="entry name" value="HECT"/>
    <property type="match status" value="1"/>
</dbReference>
<feature type="region of interest" description="Disordered" evidence="8">
    <location>
        <begin position="181"/>
        <end position="241"/>
    </location>
</feature>
<evidence type="ECO:0000259" key="10">
    <source>
        <dbReference type="PROSITE" id="PS50188"/>
    </source>
</evidence>
<reference evidence="12 13" key="1">
    <citation type="submission" date="2017-12" db="EMBL/GenBank/DDBJ databases">
        <title>Sequencing, de novo assembly and annotation of complete genome of a new Thraustochytrid species, strain FCC1311.</title>
        <authorList>
            <person name="Sedici K."/>
            <person name="Godart F."/>
            <person name="Aiese Cigliano R."/>
            <person name="Sanseverino W."/>
            <person name="Barakat M."/>
            <person name="Ortet P."/>
            <person name="Marechal E."/>
            <person name="Cagnac O."/>
            <person name="Amato A."/>
        </authorList>
    </citation>
    <scope>NUCLEOTIDE SEQUENCE [LARGE SCALE GENOMIC DNA]</scope>
</reference>
<feature type="region of interest" description="Disordered" evidence="8">
    <location>
        <begin position="392"/>
        <end position="428"/>
    </location>
</feature>
<feature type="compositionally biased region" description="Basic and acidic residues" evidence="8">
    <location>
        <begin position="181"/>
        <end position="193"/>
    </location>
</feature>
<feature type="repeat" description="RCC1" evidence="7">
    <location>
        <begin position="894"/>
        <end position="947"/>
    </location>
</feature>
<dbReference type="InterPro" id="IPR000408">
    <property type="entry name" value="Reg_chr_condens"/>
</dbReference>
<dbReference type="InterPro" id="IPR003877">
    <property type="entry name" value="SPRY_dom"/>
</dbReference>
<evidence type="ECO:0000259" key="9">
    <source>
        <dbReference type="PROSITE" id="PS50030"/>
    </source>
</evidence>
<dbReference type="Pfam" id="PF00622">
    <property type="entry name" value="SPRY"/>
    <property type="match status" value="1"/>
</dbReference>
<dbReference type="CDD" id="cd11709">
    <property type="entry name" value="SPRY"/>
    <property type="match status" value="1"/>
</dbReference>
<dbReference type="Pfam" id="PF25390">
    <property type="entry name" value="WD40_RLD"/>
    <property type="match status" value="1"/>
</dbReference>
<feature type="compositionally biased region" description="Basic residues" evidence="8">
    <location>
        <begin position="214"/>
        <end position="225"/>
    </location>
</feature>
<dbReference type="PANTHER" id="PTHR45982">
    <property type="entry name" value="REGULATOR OF CHROMOSOME CONDENSATION"/>
    <property type="match status" value="1"/>
</dbReference>
<feature type="region of interest" description="Disordered" evidence="8">
    <location>
        <begin position="2529"/>
        <end position="2570"/>
    </location>
</feature>
<feature type="compositionally biased region" description="Basic and acidic residues" evidence="8">
    <location>
        <begin position="1453"/>
        <end position="1477"/>
    </location>
</feature>
<proteinExistence type="predicted"/>
<dbReference type="Gene3D" id="3.90.1750.10">
    <property type="entry name" value="Hect, E3 ligase catalytic domains"/>
    <property type="match status" value="1"/>
</dbReference>
<dbReference type="InterPro" id="IPR043136">
    <property type="entry name" value="B30.2/SPRY_sf"/>
</dbReference>
<dbReference type="SMART" id="SM00119">
    <property type="entry name" value="HECTc"/>
    <property type="match status" value="1"/>
</dbReference>
<dbReference type="PRINTS" id="PR00633">
    <property type="entry name" value="RCCNDNSATION"/>
</dbReference>
<feature type="repeat" description="RCC1" evidence="7">
    <location>
        <begin position="840"/>
        <end position="893"/>
    </location>
</feature>
<evidence type="ECO:0000256" key="6">
    <source>
        <dbReference type="PROSITE-ProRule" id="PRU00104"/>
    </source>
</evidence>
<feature type="domain" description="UBA" evidence="9">
    <location>
        <begin position="3425"/>
        <end position="3467"/>
    </location>
</feature>
<feature type="compositionally biased region" description="Gly residues" evidence="8">
    <location>
        <begin position="2546"/>
        <end position="2562"/>
    </location>
</feature>
<keyword evidence="13" id="KW-1185">Reference proteome</keyword>
<gene>
    <name evidence="12" type="ORF">FCC1311_043922</name>
</gene>
<organism evidence="12 13">
    <name type="scientific">Hondaea fermentalgiana</name>
    <dbReference type="NCBI Taxonomy" id="2315210"/>
    <lineage>
        <taxon>Eukaryota</taxon>
        <taxon>Sar</taxon>
        <taxon>Stramenopiles</taxon>
        <taxon>Bigyra</taxon>
        <taxon>Labyrinthulomycetes</taxon>
        <taxon>Thraustochytrida</taxon>
        <taxon>Thraustochytriidae</taxon>
        <taxon>Hondaea</taxon>
    </lineage>
</organism>
<dbReference type="InterPro" id="IPR035983">
    <property type="entry name" value="Hect_E3_ubiquitin_ligase"/>
</dbReference>
<dbReference type="GO" id="GO:0004842">
    <property type="term" value="F:ubiquitin-protein transferase activity"/>
    <property type="evidence" value="ECO:0007669"/>
    <property type="project" value="InterPro"/>
</dbReference>
<feature type="region of interest" description="Disordered" evidence="8">
    <location>
        <begin position="3343"/>
        <end position="3430"/>
    </location>
</feature>
<feature type="region of interest" description="Disordered" evidence="8">
    <location>
        <begin position="4673"/>
        <end position="4713"/>
    </location>
</feature>
<keyword evidence="3" id="KW-0677">Repeat</keyword>
<feature type="active site" description="Glycyl thioester intermediate" evidence="6">
    <location>
        <position position="5008"/>
    </location>
</feature>
<dbReference type="SMART" id="SM00165">
    <property type="entry name" value="UBA"/>
    <property type="match status" value="1"/>
</dbReference>
<feature type="compositionally biased region" description="Basic and acidic residues" evidence="8">
    <location>
        <begin position="204"/>
        <end position="213"/>
    </location>
</feature>
<dbReference type="Gene3D" id="2.130.10.30">
    <property type="entry name" value="Regulator of chromosome condensation 1/beta-lactamase-inhibitor protein II"/>
    <property type="match status" value="2"/>
</dbReference>
<feature type="region of interest" description="Disordered" evidence="8">
    <location>
        <begin position="1"/>
        <end position="22"/>
    </location>
</feature>
<dbReference type="InterPro" id="IPR058923">
    <property type="entry name" value="RCC1-like_dom"/>
</dbReference>
<dbReference type="Gene3D" id="3.30.2410.10">
    <property type="entry name" value="Hect, E3 ligase catalytic domain"/>
    <property type="match status" value="1"/>
</dbReference>
<feature type="region of interest" description="Disordered" evidence="8">
    <location>
        <begin position="2215"/>
        <end position="2236"/>
    </location>
</feature>
<feature type="compositionally biased region" description="Polar residues" evidence="8">
    <location>
        <begin position="1"/>
        <end position="11"/>
    </location>
</feature>
<dbReference type="InterPro" id="IPR015940">
    <property type="entry name" value="UBA"/>
</dbReference>
<feature type="compositionally biased region" description="Low complexity" evidence="8">
    <location>
        <begin position="1716"/>
        <end position="1726"/>
    </location>
</feature>
<keyword evidence="4 6" id="KW-0833">Ubl conjugation pathway</keyword>
<feature type="repeat" description="RCC1" evidence="7">
    <location>
        <begin position="948"/>
        <end position="1000"/>
    </location>
</feature>
<feature type="region of interest" description="Disordered" evidence="8">
    <location>
        <begin position="3724"/>
        <end position="3749"/>
    </location>
</feature>
<dbReference type="Gene3D" id="2.60.120.920">
    <property type="match status" value="1"/>
</dbReference>
<dbReference type="InParanoid" id="A0A2R5GCX2"/>
<feature type="compositionally biased region" description="Polar residues" evidence="8">
    <location>
        <begin position="628"/>
        <end position="639"/>
    </location>
</feature>
<feature type="region of interest" description="Disordered" evidence="8">
    <location>
        <begin position="1445"/>
        <end position="1510"/>
    </location>
</feature>
<dbReference type="SUPFAM" id="SSF46934">
    <property type="entry name" value="UBA-like"/>
    <property type="match status" value="1"/>
</dbReference>
<dbReference type="InterPro" id="IPR006558">
    <property type="entry name" value="LamG-like"/>
</dbReference>
<comment type="caution">
    <text evidence="12">The sequence shown here is derived from an EMBL/GenBank/DDBJ whole genome shotgun (WGS) entry which is preliminary data.</text>
</comment>
<feature type="compositionally biased region" description="Low complexity" evidence="8">
    <location>
        <begin position="1682"/>
        <end position="1698"/>
    </location>
</feature>
<dbReference type="InterPro" id="IPR001870">
    <property type="entry name" value="B30.2/SPRY"/>
</dbReference>
<feature type="compositionally biased region" description="Low complexity" evidence="8">
    <location>
        <begin position="392"/>
        <end position="406"/>
    </location>
</feature>
<dbReference type="SMART" id="SM00560">
    <property type="entry name" value="LamGL"/>
    <property type="match status" value="1"/>
</dbReference>
<keyword evidence="1" id="KW-0344">Guanine-nucleotide releasing factor</keyword>
<feature type="region of interest" description="Disordered" evidence="8">
    <location>
        <begin position="1682"/>
        <end position="1744"/>
    </location>
</feature>
<keyword evidence="2" id="KW-0732">Signal</keyword>
<feature type="repeat" description="RCC1" evidence="7">
    <location>
        <begin position="1061"/>
        <end position="1115"/>
    </location>
</feature>
<dbReference type="Gene3D" id="2.60.120.200">
    <property type="match status" value="1"/>
</dbReference>
<dbReference type="GO" id="GO:0005737">
    <property type="term" value="C:cytoplasm"/>
    <property type="evidence" value="ECO:0007669"/>
    <property type="project" value="TreeGrafter"/>
</dbReference>
<feature type="compositionally biased region" description="Basic and acidic residues" evidence="8">
    <location>
        <begin position="728"/>
        <end position="743"/>
    </location>
</feature>
<feature type="compositionally biased region" description="Basic and acidic residues" evidence="8">
    <location>
        <begin position="537"/>
        <end position="551"/>
    </location>
</feature>
<dbReference type="PROSITE" id="PS00626">
    <property type="entry name" value="RCC1_2"/>
    <property type="match status" value="2"/>
</dbReference>
<dbReference type="Pfam" id="PF13385">
    <property type="entry name" value="Laminin_G_3"/>
    <property type="match status" value="1"/>
</dbReference>
<dbReference type="InterPro" id="IPR009091">
    <property type="entry name" value="RCC1/BLIP-II"/>
</dbReference>
<dbReference type="SUPFAM" id="SSF50985">
    <property type="entry name" value="RCC1/BLIP-II"/>
    <property type="match status" value="2"/>
</dbReference>
<feature type="region of interest" description="Disordered" evidence="8">
    <location>
        <begin position="614"/>
        <end position="753"/>
    </location>
</feature>
<evidence type="ECO:0000256" key="1">
    <source>
        <dbReference type="ARBA" id="ARBA00022658"/>
    </source>
</evidence>
<feature type="region of interest" description="Disordered" evidence="8">
    <location>
        <begin position="2877"/>
        <end position="2957"/>
    </location>
</feature>
<dbReference type="InterPro" id="IPR041969">
    <property type="entry name" value="VP13D_UBA"/>
</dbReference>
<dbReference type="InterPro" id="IPR009060">
    <property type="entry name" value="UBA-like_sf"/>
</dbReference>
<feature type="compositionally biased region" description="Basic and acidic residues" evidence="8">
    <location>
        <begin position="407"/>
        <end position="428"/>
    </location>
</feature>
<evidence type="ECO:0000256" key="8">
    <source>
        <dbReference type="SAM" id="MobiDB-lite"/>
    </source>
</evidence>
<feature type="compositionally biased region" description="Low complexity" evidence="8">
    <location>
        <begin position="3123"/>
        <end position="3140"/>
    </location>
</feature>
<feature type="repeat" description="RCC1" evidence="7">
    <location>
        <begin position="788"/>
        <end position="839"/>
    </location>
</feature>
<feature type="compositionally biased region" description="Basic and acidic residues" evidence="8">
    <location>
        <begin position="3731"/>
        <end position="3745"/>
    </location>
</feature>
<feature type="compositionally biased region" description="Polar residues" evidence="8">
    <location>
        <begin position="2451"/>
        <end position="2462"/>
    </location>
</feature>
<feature type="compositionally biased region" description="Polar residues" evidence="8">
    <location>
        <begin position="1699"/>
        <end position="1709"/>
    </location>
</feature>